<dbReference type="RefSeq" id="WP_068225111.1">
    <property type="nucleotide sequence ID" value="NZ_LRPC01000032.1"/>
</dbReference>
<evidence type="ECO:0000259" key="4">
    <source>
        <dbReference type="PROSITE" id="PS01124"/>
    </source>
</evidence>
<evidence type="ECO:0000313" key="6">
    <source>
        <dbReference type="Proteomes" id="UP000075606"/>
    </source>
</evidence>
<dbReference type="OrthoDB" id="642439at2"/>
<feature type="domain" description="HTH araC/xylS-type" evidence="4">
    <location>
        <begin position="210"/>
        <end position="308"/>
    </location>
</feature>
<evidence type="ECO:0000256" key="2">
    <source>
        <dbReference type="ARBA" id="ARBA00023125"/>
    </source>
</evidence>
<dbReference type="STRING" id="333140.AWW68_18275"/>
<proteinExistence type="predicted"/>
<dbReference type="PANTHER" id="PTHR43280">
    <property type="entry name" value="ARAC-FAMILY TRANSCRIPTIONAL REGULATOR"/>
    <property type="match status" value="1"/>
</dbReference>
<protein>
    <recommendedName>
        <fullName evidence="4">HTH araC/xylS-type domain-containing protein</fullName>
    </recommendedName>
</protein>
<dbReference type="GO" id="GO:0043565">
    <property type="term" value="F:sequence-specific DNA binding"/>
    <property type="evidence" value="ECO:0007669"/>
    <property type="project" value="InterPro"/>
</dbReference>
<dbReference type="GO" id="GO:0003700">
    <property type="term" value="F:DNA-binding transcription factor activity"/>
    <property type="evidence" value="ECO:0007669"/>
    <property type="project" value="InterPro"/>
</dbReference>
<keyword evidence="1" id="KW-0805">Transcription regulation</keyword>
<dbReference type="Pfam" id="PF12833">
    <property type="entry name" value="HTH_18"/>
    <property type="match status" value="1"/>
</dbReference>
<keyword evidence="6" id="KW-1185">Reference proteome</keyword>
<accession>A0A150WYY0</accession>
<dbReference type="InterPro" id="IPR018062">
    <property type="entry name" value="HTH_AraC-typ_CS"/>
</dbReference>
<dbReference type="EMBL" id="LRPC01000032">
    <property type="protein sequence ID" value="KYG71492.1"/>
    <property type="molecule type" value="Genomic_DNA"/>
</dbReference>
<dbReference type="AlphaFoldDB" id="A0A150WYY0"/>
<sequence>MIAYKGQHTIHKMGGQIYWESDSGAIEGIDNGFALFSSKNLLGENQKTRFSIRFGLNGTQEYQIKDRVLQVNQQQFLVMNAGTEYNVKAQNGEDTTMLAFCFNEDFVSDFVSSHSSSDEDLIDRNGIYDLIETSPEFPLHTLLVDEEVKPVIRDIIHAKLYLSADEVDNYSIFNRILEMVFADCSAQLHNLENQQIVKQSTKVELYKRLSIARDYIQAHYCEEINLNELSKVACLSPYHFHRAFKRTFGITPKKYVTALRIERAKWLLKNRDSNVQSVCNEIGFKDVSSFTRLFSSYTKATPSAYRNQLSSVYAISA</sequence>
<evidence type="ECO:0000256" key="1">
    <source>
        <dbReference type="ARBA" id="ARBA00023015"/>
    </source>
</evidence>
<keyword evidence="2" id="KW-0238">DNA-binding</keyword>
<dbReference type="PROSITE" id="PS00041">
    <property type="entry name" value="HTH_ARAC_FAMILY_1"/>
    <property type="match status" value="1"/>
</dbReference>
<keyword evidence="3" id="KW-0804">Transcription</keyword>
<reference evidence="5 6" key="1">
    <citation type="submission" date="2016-01" db="EMBL/GenBank/DDBJ databases">
        <title>Genome sequencing of Roseivirga spongicola UST030701-084.</title>
        <authorList>
            <person name="Selvaratnam C."/>
            <person name="Thevarajoo S."/>
            <person name="Goh K.M."/>
            <person name="Ee R."/>
            <person name="Chan K.-G."/>
            <person name="Chong C.S."/>
        </authorList>
    </citation>
    <scope>NUCLEOTIDE SEQUENCE [LARGE SCALE GENOMIC DNA]</scope>
    <source>
        <strain evidence="5 6">UST030701-084</strain>
    </source>
</reference>
<dbReference type="InterPro" id="IPR009057">
    <property type="entry name" value="Homeodomain-like_sf"/>
</dbReference>
<dbReference type="SUPFAM" id="SSF46689">
    <property type="entry name" value="Homeodomain-like"/>
    <property type="match status" value="2"/>
</dbReference>
<dbReference type="SMART" id="SM00342">
    <property type="entry name" value="HTH_ARAC"/>
    <property type="match status" value="1"/>
</dbReference>
<evidence type="ECO:0000313" key="5">
    <source>
        <dbReference type="EMBL" id="KYG71492.1"/>
    </source>
</evidence>
<evidence type="ECO:0000256" key="3">
    <source>
        <dbReference type="ARBA" id="ARBA00023163"/>
    </source>
</evidence>
<gene>
    <name evidence="5" type="ORF">AWW68_18275</name>
</gene>
<organism evidence="5 6">
    <name type="scientific">Roseivirga spongicola</name>
    <dbReference type="NCBI Taxonomy" id="333140"/>
    <lineage>
        <taxon>Bacteria</taxon>
        <taxon>Pseudomonadati</taxon>
        <taxon>Bacteroidota</taxon>
        <taxon>Cytophagia</taxon>
        <taxon>Cytophagales</taxon>
        <taxon>Roseivirgaceae</taxon>
        <taxon>Roseivirga</taxon>
    </lineage>
</organism>
<dbReference type="Gene3D" id="1.10.10.60">
    <property type="entry name" value="Homeodomain-like"/>
    <property type="match status" value="2"/>
</dbReference>
<comment type="caution">
    <text evidence="5">The sequence shown here is derived from an EMBL/GenBank/DDBJ whole genome shotgun (WGS) entry which is preliminary data.</text>
</comment>
<dbReference type="PROSITE" id="PS01124">
    <property type="entry name" value="HTH_ARAC_FAMILY_2"/>
    <property type="match status" value="1"/>
</dbReference>
<dbReference type="InterPro" id="IPR018060">
    <property type="entry name" value="HTH_AraC"/>
</dbReference>
<dbReference type="Proteomes" id="UP000075606">
    <property type="component" value="Unassembled WGS sequence"/>
</dbReference>
<name>A0A150WYY0_9BACT</name>
<dbReference type="PANTHER" id="PTHR43280:SF28">
    <property type="entry name" value="HTH-TYPE TRANSCRIPTIONAL ACTIVATOR RHAS"/>
    <property type="match status" value="1"/>
</dbReference>